<dbReference type="AlphaFoldDB" id="A0A564M756"/>
<dbReference type="Pfam" id="PF17526">
    <property type="entry name" value="DUF5448"/>
    <property type="match status" value="1"/>
</dbReference>
<reference evidence="1 2" key="1">
    <citation type="submission" date="2019-07" db="EMBL/GenBank/DDBJ databases">
        <authorList>
            <person name="Brisse S."/>
            <person name="Rodrigues C."/>
            <person name="Thorpe H."/>
        </authorList>
    </citation>
    <scope>NUCLEOTIDE SEQUENCE [LARGE SCALE GENOMIC DNA]</scope>
    <source>
        <strain evidence="1">SB6422</strain>
    </source>
</reference>
<evidence type="ECO:0000313" key="2">
    <source>
        <dbReference type="Proteomes" id="UP000317374"/>
    </source>
</evidence>
<dbReference type="InterPro" id="IPR020379">
    <property type="entry name" value="DUF5448"/>
</dbReference>
<dbReference type="Proteomes" id="UP000317374">
    <property type="component" value="Unassembled WGS sequence"/>
</dbReference>
<evidence type="ECO:0000313" key="1">
    <source>
        <dbReference type="EMBL" id="VUS89311.1"/>
    </source>
</evidence>
<gene>
    <name evidence="1" type="ORF">SB6422_02795</name>
</gene>
<protein>
    <recommendedName>
        <fullName evidence="3">Eaf protein</fullName>
    </recommendedName>
</protein>
<organism evidence="1 2">
    <name type="scientific">Klebsiella huaxiensis</name>
    <dbReference type="NCBI Taxonomy" id="2153354"/>
    <lineage>
        <taxon>Bacteria</taxon>
        <taxon>Pseudomonadati</taxon>
        <taxon>Pseudomonadota</taxon>
        <taxon>Gammaproteobacteria</taxon>
        <taxon>Enterobacterales</taxon>
        <taxon>Enterobacteriaceae</taxon>
        <taxon>Klebsiella/Raoultella group</taxon>
        <taxon>Klebsiella</taxon>
    </lineage>
</organism>
<accession>A0A564M756</accession>
<dbReference type="EMBL" id="CABGGW010000045">
    <property type="protein sequence ID" value="VUS89311.1"/>
    <property type="molecule type" value="Genomic_DNA"/>
</dbReference>
<dbReference type="RefSeq" id="WP_260611277.1">
    <property type="nucleotide sequence ID" value="NZ_CABGGW010000045.1"/>
</dbReference>
<sequence>MDYTKLNEYELADMRNAIEREQKRREQGPKVLTYRVTSCMTEHRYFKDLKCALLCLKDTVDMLIEHSLEDGGEYVNKCTGIVGIVFRVEEISQADFDAKGKAKYYDDICFQGRVGELN</sequence>
<evidence type="ECO:0008006" key="3">
    <source>
        <dbReference type="Google" id="ProtNLM"/>
    </source>
</evidence>
<name>A0A564M756_9ENTR</name>
<proteinExistence type="predicted"/>